<protein>
    <submittedName>
        <fullName evidence="4">TetR/AcrR family transcriptional regulator</fullName>
    </submittedName>
</protein>
<dbReference type="EMBL" id="VCQU01000004">
    <property type="protein sequence ID" value="NMN96119.1"/>
    <property type="molecule type" value="Genomic_DNA"/>
</dbReference>
<proteinExistence type="predicted"/>
<dbReference type="AlphaFoldDB" id="A0A848KCS6"/>
<comment type="caution">
    <text evidence="4">The sequence shown here is derived from an EMBL/GenBank/DDBJ whole genome shotgun (WGS) entry which is preliminary data.</text>
</comment>
<dbReference type="GO" id="GO:0003677">
    <property type="term" value="F:DNA binding"/>
    <property type="evidence" value="ECO:0007669"/>
    <property type="project" value="UniProtKB-UniRule"/>
</dbReference>
<dbReference type="Proteomes" id="UP000535543">
    <property type="component" value="Unassembled WGS sequence"/>
</dbReference>
<gene>
    <name evidence="4" type="ORF">FGL95_13860</name>
</gene>
<evidence type="ECO:0000313" key="4">
    <source>
        <dbReference type="EMBL" id="NMN96119.1"/>
    </source>
</evidence>
<evidence type="ECO:0000313" key="5">
    <source>
        <dbReference type="Proteomes" id="UP000535543"/>
    </source>
</evidence>
<feature type="domain" description="HTH tetR-type" evidence="3">
    <location>
        <begin position="1"/>
        <end position="60"/>
    </location>
</feature>
<dbReference type="SUPFAM" id="SSF46689">
    <property type="entry name" value="Homeodomain-like"/>
    <property type="match status" value="1"/>
</dbReference>
<organism evidence="4 5">
    <name type="scientific">Antrihabitans stalactiti</name>
    <dbReference type="NCBI Taxonomy" id="2584121"/>
    <lineage>
        <taxon>Bacteria</taxon>
        <taxon>Bacillati</taxon>
        <taxon>Actinomycetota</taxon>
        <taxon>Actinomycetes</taxon>
        <taxon>Mycobacteriales</taxon>
        <taxon>Nocardiaceae</taxon>
        <taxon>Antrihabitans</taxon>
    </lineage>
</organism>
<keyword evidence="5" id="KW-1185">Reference proteome</keyword>
<dbReference type="PROSITE" id="PS50977">
    <property type="entry name" value="HTH_TETR_2"/>
    <property type="match status" value="1"/>
</dbReference>
<evidence type="ECO:0000259" key="3">
    <source>
        <dbReference type="PROSITE" id="PS50977"/>
    </source>
</evidence>
<dbReference type="Gene3D" id="1.10.357.10">
    <property type="entry name" value="Tetracycline Repressor, domain 2"/>
    <property type="match status" value="1"/>
</dbReference>
<sequence>MRRTELLRVGVELLGAPDGPAVNVRAVCKAAGLTERYFYESFPDRDQFVLAVYEHVAEQARDVLVDAVASATSPADLAESAVRAFVELIVDHPAIGRVLLIAPMADTALAERGKQHAPGFGLLIEAQLSEIDDPEERQMTAVGLVGALVTLHVAYLDGGIKVDREKFVQHCVRLLVTANRRR</sequence>
<feature type="DNA-binding region" description="H-T-H motif" evidence="2">
    <location>
        <begin position="23"/>
        <end position="42"/>
    </location>
</feature>
<reference evidence="4 5" key="2">
    <citation type="submission" date="2020-06" db="EMBL/GenBank/DDBJ databases">
        <title>Antribacter stalactiti gen. nov., sp. nov., a new member of the family Nacardiaceae isolated from a cave.</title>
        <authorList>
            <person name="Kim I.S."/>
        </authorList>
    </citation>
    <scope>NUCLEOTIDE SEQUENCE [LARGE SCALE GENOMIC DNA]</scope>
    <source>
        <strain evidence="4 5">YC2-7</strain>
    </source>
</reference>
<accession>A0A848KCS6</accession>
<dbReference type="InterPro" id="IPR001647">
    <property type="entry name" value="HTH_TetR"/>
</dbReference>
<evidence type="ECO:0000256" key="2">
    <source>
        <dbReference type="PROSITE-ProRule" id="PRU00335"/>
    </source>
</evidence>
<name>A0A848KCS6_9NOCA</name>
<evidence type="ECO:0000256" key="1">
    <source>
        <dbReference type="ARBA" id="ARBA00023125"/>
    </source>
</evidence>
<reference evidence="4 5" key="1">
    <citation type="submission" date="2019-05" db="EMBL/GenBank/DDBJ databases">
        <authorList>
            <person name="Lee S.D."/>
        </authorList>
    </citation>
    <scope>NUCLEOTIDE SEQUENCE [LARGE SCALE GENOMIC DNA]</scope>
    <source>
        <strain evidence="4 5">YC2-7</strain>
    </source>
</reference>
<dbReference type="InterPro" id="IPR009057">
    <property type="entry name" value="Homeodomain-like_sf"/>
</dbReference>
<keyword evidence="1 2" id="KW-0238">DNA-binding</keyword>